<evidence type="ECO:0000313" key="2">
    <source>
        <dbReference type="EMBL" id="KAL0449609.1"/>
    </source>
</evidence>
<proteinExistence type="predicted"/>
<reference evidence="2" key="2">
    <citation type="journal article" date="2024" name="Plant">
        <title>Genomic evolution and insights into agronomic trait innovations of Sesamum species.</title>
        <authorList>
            <person name="Miao H."/>
            <person name="Wang L."/>
            <person name="Qu L."/>
            <person name="Liu H."/>
            <person name="Sun Y."/>
            <person name="Le M."/>
            <person name="Wang Q."/>
            <person name="Wei S."/>
            <person name="Zheng Y."/>
            <person name="Lin W."/>
            <person name="Duan Y."/>
            <person name="Cao H."/>
            <person name="Xiong S."/>
            <person name="Wang X."/>
            <person name="Wei L."/>
            <person name="Li C."/>
            <person name="Ma Q."/>
            <person name="Ju M."/>
            <person name="Zhao R."/>
            <person name="Li G."/>
            <person name="Mu C."/>
            <person name="Tian Q."/>
            <person name="Mei H."/>
            <person name="Zhang T."/>
            <person name="Gao T."/>
            <person name="Zhang H."/>
        </authorList>
    </citation>
    <scope>NUCLEOTIDE SEQUENCE</scope>
    <source>
        <strain evidence="2">KEN1</strain>
    </source>
</reference>
<reference evidence="2" key="1">
    <citation type="submission" date="2020-06" db="EMBL/GenBank/DDBJ databases">
        <authorList>
            <person name="Li T."/>
            <person name="Hu X."/>
            <person name="Zhang T."/>
            <person name="Song X."/>
            <person name="Zhang H."/>
            <person name="Dai N."/>
            <person name="Sheng W."/>
            <person name="Hou X."/>
            <person name="Wei L."/>
        </authorList>
    </citation>
    <scope>NUCLEOTIDE SEQUENCE</scope>
    <source>
        <strain evidence="2">KEN1</strain>
        <tissue evidence="2">Leaf</tissue>
    </source>
</reference>
<dbReference type="PANTHER" id="PTHR33223">
    <property type="entry name" value="CCHC-TYPE DOMAIN-CONTAINING PROTEIN"/>
    <property type="match status" value="1"/>
</dbReference>
<dbReference type="PANTHER" id="PTHR33223:SF6">
    <property type="entry name" value="CCHC-TYPE DOMAIN-CONTAINING PROTEIN"/>
    <property type="match status" value="1"/>
</dbReference>
<gene>
    <name evidence="2" type="ORF">Slati_1517300</name>
</gene>
<evidence type="ECO:0000259" key="1">
    <source>
        <dbReference type="Pfam" id="PF03732"/>
    </source>
</evidence>
<feature type="domain" description="Retrotransposon gag" evidence="1">
    <location>
        <begin position="138"/>
        <end position="231"/>
    </location>
</feature>
<name>A0AAW2X8P8_9LAMI</name>
<dbReference type="AlphaFoldDB" id="A0AAW2X8P8"/>
<sequence>MEEKAVRQANEQQVQAQIDSILSSQAGLQNSFAAMAAGQKVIQQQLQSMMEQIQSYNRNKSILGEGPSLIAERIPSSSHSPPHSYTDPVPTIPHNHLTNLARVDFPRFNGDEPRAWVRKCLRYFQIIYTVPEDQKVHLASIHLDGRAELWFQSLIEGKEVPTWNRFVQAVYEQFDGTDPGVILGEFNKLRQTRTVVEYLERFEDLKAQVTIYNPEFPESYYVHCFISGLRDDIKSAVLSL</sequence>
<dbReference type="EMBL" id="JACGWN010000005">
    <property type="protein sequence ID" value="KAL0449609.1"/>
    <property type="molecule type" value="Genomic_DNA"/>
</dbReference>
<dbReference type="Pfam" id="PF03732">
    <property type="entry name" value="Retrotrans_gag"/>
    <property type="match status" value="1"/>
</dbReference>
<dbReference type="InterPro" id="IPR005162">
    <property type="entry name" value="Retrotrans_gag_dom"/>
</dbReference>
<organism evidence="2">
    <name type="scientific">Sesamum latifolium</name>
    <dbReference type="NCBI Taxonomy" id="2727402"/>
    <lineage>
        <taxon>Eukaryota</taxon>
        <taxon>Viridiplantae</taxon>
        <taxon>Streptophyta</taxon>
        <taxon>Embryophyta</taxon>
        <taxon>Tracheophyta</taxon>
        <taxon>Spermatophyta</taxon>
        <taxon>Magnoliopsida</taxon>
        <taxon>eudicotyledons</taxon>
        <taxon>Gunneridae</taxon>
        <taxon>Pentapetalae</taxon>
        <taxon>asterids</taxon>
        <taxon>lamiids</taxon>
        <taxon>Lamiales</taxon>
        <taxon>Pedaliaceae</taxon>
        <taxon>Sesamum</taxon>
    </lineage>
</organism>
<protein>
    <recommendedName>
        <fullName evidence="1">Retrotransposon gag domain-containing protein</fullName>
    </recommendedName>
</protein>
<accession>A0AAW2X8P8</accession>
<comment type="caution">
    <text evidence="2">The sequence shown here is derived from an EMBL/GenBank/DDBJ whole genome shotgun (WGS) entry which is preliminary data.</text>
</comment>